<dbReference type="EMBL" id="CAXDID020000531">
    <property type="protein sequence ID" value="CAL6100535.1"/>
    <property type="molecule type" value="Genomic_DNA"/>
</dbReference>
<comment type="caution">
    <text evidence="2">The sequence shown here is derived from an EMBL/GenBank/DDBJ whole genome shotgun (WGS) entry which is preliminary data.</text>
</comment>
<reference evidence="2" key="1">
    <citation type="submission" date="2023-06" db="EMBL/GenBank/DDBJ databases">
        <authorList>
            <person name="Kurt Z."/>
        </authorList>
    </citation>
    <scope>NUCLEOTIDE SEQUENCE</scope>
</reference>
<evidence type="ECO:0000256" key="1">
    <source>
        <dbReference type="SAM" id="MobiDB-lite"/>
    </source>
</evidence>
<feature type="region of interest" description="Disordered" evidence="1">
    <location>
        <begin position="130"/>
        <end position="169"/>
    </location>
</feature>
<proteinExistence type="predicted"/>
<protein>
    <submittedName>
        <fullName evidence="3">Hypothetical_protein</fullName>
    </submittedName>
</protein>
<reference evidence="3 4" key="2">
    <citation type="submission" date="2024-07" db="EMBL/GenBank/DDBJ databases">
        <authorList>
            <person name="Akdeniz Z."/>
        </authorList>
    </citation>
    <scope>NUCLEOTIDE SEQUENCE [LARGE SCALE GENOMIC DNA]</scope>
</reference>
<keyword evidence="4" id="KW-1185">Reference proteome</keyword>
<sequence length="199" mass="22261">MSATPQDTTSLIKTTENVYATRTQLKQTASACATNASDSNFTKRTITASARNKANSSIYQIAAGAFSATRRTAKQQEKKVFAARGSQRFQRIRLSATCATCATKTVPERQQALLRGDRADLDHRNSDVLIYHDSNSHRKTNPQAKAPKESAAEVRPDEPESRANRSSLQNSEKPFNYLKNCYYILRFHYNPLIVLKCVI</sequence>
<gene>
    <name evidence="2" type="ORF">HINF_LOCUS44763</name>
    <name evidence="3" type="ORF">HINF_LOCUS70602</name>
</gene>
<dbReference type="EMBL" id="CATOUU010000883">
    <property type="protein sequence ID" value="CAI9957118.1"/>
    <property type="molecule type" value="Genomic_DNA"/>
</dbReference>
<evidence type="ECO:0000313" key="4">
    <source>
        <dbReference type="Proteomes" id="UP001642409"/>
    </source>
</evidence>
<evidence type="ECO:0000313" key="3">
    <source>
        <dbReference type="EMBL" id="CAL6100535.1"/>
    </source>
</evidence>
<accession>A0AA86V556</accession>
<dbReference type="AlphaFoldDB" id="A0AA86V556"/>
<evidence type="ECO:0000313" key="2">
    <source>
        <dbReference type="EMBL" id="CAI9957118.1"/>
    </source>
</evidence>
<dbReference type="Proteomes" id="UP001642409">
    <property type="component" value="Unassembled WGS sequence"/>
</dbReference>
<organism evidence="2">
    <name type="scientific">Hexamita inflata</name>
    <dbReference type="NCBI Taxonomy" id="28002"/>
    <lineage>
        <taxon>Eukaryota</taxon>
        <taxon>Metamonada</taxon>
        <taxon>Diplomonadida</taxon>
        <taxon>Hexamitidae</taxon>
        <taxon>Hexamitinae</taxon>
        <taxon>Hexamita</taxon>
    </lineage>
</organism>
<name>A0AA86V556_9EUKA</name>
<feature type="compositionally biased region" description="Basic and acidic residues" evidence="1">
    <location>
        <begin position="146"/>
        <end position="163"/>
    </location>
</feature>